<evidence type="ECO:0000256" key="8">
    <source>
        <dbReference type="PIRSR" id="PIRSR602401-1"/>
    </source>
</evidence>
<dbReference type="STRING" id="1450535.A0A317V9D4"/>
<evidence type="ECO:0000313" key="9">
    <source>
        <dbReference type="EMBL" id="PWY69648.1"/>
    </source>
</evidence>
<evidence type="ECO:0000256" key="3">
    <source>
        <dbReference type="ARBA" id="ARBA00022617"/>
    </source>
</evidence>
<evidence type="ECO:0000256" key="7">
    <source>
        <dbReference type="ARBA" id="ARBA00023033"/>
    </source>
</evidence>
<dbReference type="AlphaFoldDB" id="A0A317V9D4"/>
<keyword evidence="6 8" id="KW-0408">Iron</keyword>
<dbReference type="GeneID" id="37109583"/>
<evidence type="ECO:0000313" key="10">
    <source>
        <dbReference type="Proteomes" id="UP000246702"/>
    </source>
</evidence>
<dbReference type="PRINTS" id="PR00385">
    <property type="entry name" value="P450"/>
</dbReference>
<dbReference type="Gene3D" id="1.10.630.10">
    <property type="entry name" value="Cytochrome P450"/>
    <property type="match status" value="1"/>
</dbReference>
<dbReference type="Pfam" id="PF00067">
    <property type="entry name" value="p450"/>
    <property type="match status" value="1"/>
</dbReference>
<dbReference type="InterPro" id="IPR036396">
    <property type="entry name" value="Cyt_P450_sf"/>
</dbReference>
<evidence type="ECO:0000256" key="5">
    <source>
        <dbReference type="ARBA" id="ARBA00023002"/>
    </source>
</evidence>
<comment type="cofactor">
    <cofactor evidence="1 8">
        <name>heme</name>
        <dbReference type="ChEBI" id="CHEBI:30413"/>
    </cofactor>
</comment>
<dbReference type="PRINTS" id="PR00463">
    <property type="entry name" value="EP450I"/>
</dbReference>
<keyword evidence="10" id="KW-1185">Reference proteome</keyword>
<evidence type="ECO:0000256" key="1">
    <source>
        <dbReference type="ARBA" id="ARBA00001971"/>
    </source>
</evidence>
<dbReference type="PANTHER" id="PTHR24305">
    <property type="entry name" value="CYTOCHROME P450"/>
    <property type="match status" value="1"/>
</dbReference>
<gene>
    <name evidence="9" type="ORF">BO94DRAFT_425761</name>
</gene>
<dbReference type="GO" id="GO:0004497">
    <property type="term" value="F:monooxygenase activity"/>
    <property type="evidence" value="ECO:0007669"/>
    <property type="project" value="UniProtKB-KW"/>
</dbReference>
<feature type="binding site" description="axial binding residue" evidence="8">
    <location>
        <position position="416"/>
    </location>
    <ligand>
        <name>heme</name>
        <dbReference type="ChEBI" id="CHEBI:30413"/>
    </ligand>
    <ligandPart>
        <name>Fe</name>
        <dbReference type="ChEBI" id="CHEBI:18248"/>
    </ligandPart>
</feature>
<dbReference type="CDD" id="cd11058">
    <property type="entry name" value="CYP60B-like"/>
    <property type="match status" value="1"/>
</dbReference>
<evidence type="ECO:0000256" key="4">
    <source>
        <dbReference type="ARBA" id="ARBA00022723"/>
    </source>
</evidence>
<dbReference type="OrthoDB" id="1470350at2759"/>
<protein>
    <submittedName>
        <fullName evidence="9">Cytochrome P450</fullName>
    </submittedName>
</protein>
<dbReference type="InterPro" id="IPR001128">
    <property type="entry name" value="Cyt_P450"/>
</dbReference>
<dbReference type="InterPro" id="IPR002401">
    <property type="entry name" value="Cyt_P450_E_grp-I"/>
</dbReference>
<dbReference type="SUPFAM" id="SSF48264">
    <property type="entry name" value="Cytochrome P450"/>
    <property type="match status" value="1"/>
</dbReference>
<organism evidence="9 10">
    <name type="scientific">Aspergillus sclerotioniger CBS 115572</name>
    <dbReference type="NCBI Taxonomy" id="1450535"/>
    <lineage>
        <taxon>Eukaryota</taxon>
        <taxon>Fungi</taxon>
        <taxon>Dikarya</taxon>
        <taxon>Ascomycota</taxon>
        <taxon>Pezizomycotina</taxon>
        <taxon>Eurotiomycetes</taxon>
        <taxon>Eurotiomycetidae</taxon>
        <taxon>Eurotiales</taxon>
        <taxon>Aspergillaceae</taxon>
        <taxon>Aspergillus</taxon>
        <taxon>Aspergillus subgen. Circumdati</taxon>
    </lineage>
</organism>
<dbReference type="PANTHER" id="PTHR24305:SF210">
    <property type="entry name" value="CYTOCHROME P450 MONOOXYGENASE ASQL-RELATED"/>
    <property type="match status" value="1"/>
</dbReference>
<feature type="non-terminal residue" evidence="9">
    <location>
        <position position="1"/>
    </location>
</feature>
<keyword evidence="7" id="KW-0503">Monooxygenase</keyword>
<accession>A0A317V9D4</accession>
<name>A0A317V9D4_9EURO</name>
<dbReference type="RefSeq" id="XP_025462476.1">
    <property type="nucleotide sequence ID" value="XM_025607440.1"/>
</dbReference>
<dbReference type="InterPro" id="IPR050121">
    <property type="entry name" value="Cytochrome_P450_monoxygenase"/>
</dbReference>
<keyword evidence="3 8" id="KW-0349">Heme</keyword>
<sequence>YILGRSIYNAYFHPLARFPGPRTWGFTRLFFMTSLFRGNLHMQIKSFHDLYGPVVRVAPNELSFIDGAAWEDIYTKFNKNKGLPKNDVFMSQDFHSFFDSIGEEHTQVRKTLAHAFSEQALANQEPVIQAYVTTLVNKLHEVAQDGKIINIVEWFNWFSFDVTGALTFSESFDQLEDTTTHPWTKMISSHLTYSSFNACLRFWPPLDRLLPLLAPPSLRRLKRSFLAMSRDKVQRRLEREDLQKLDDIVATYFSAANKGEDILTTETLVGTFTFLIVAGSETTATALAGITNVLCHHPQALARLKEEVRSVSNASDLTIASTAAMPYLCAVIKEGLRFCHPVPASISRIVPQEGKVIGGHFVPGNTLVGIPQYAAYFSETNFESPYEFLPERWIGGDGSEEARSIFRPFAVGGRSCLGQNLARAELRLVLARVIYDFDLEMEHDLRWHDQKSYFLWHKEPFLVRI</sequence>
<comment type="similarity">
    <text evidence="2">Belongs to the cytochrome P450 family.</text>
</comment>
<evidence type="ECO:0000256" key="6">
    <source>
        <dbReference type="ARBA" id="ARBA00023004"/>
    </source>
</evidence>
<evidence type="ECO:0000256" key="2">
    <source>
        <dbReference type="ARBA" id="ARBA00010617"/>
    </source>
</evidence>
<dbReference type="Proteomes" id="UP000246702">
    <property type="component" value="Unassembled WGS sequence"/>
</dbReference>
<dbReference type="GO" id="GO:0020037">
    <property type="term" value="F:heme binding"/>
    <property type="evidence" value="ECO:0007669"/>
    <property type="project" value="InterPro"/>
</dbReference>
<comment type="caution">
    <text evidence="9">The sequence shown here is derived from an EMBL/GenBank/DDBJ whole genome shotgun (WGS) entry which is preliminary data.</text>
</comment>
<keyword evidence="5" id="KW-0560">Oxidoreductase</keyword>
<feature type="non-terminal residue" evidence="9">
    <location>
        <position position="465"/>
    </location>
</feature>
<keyword evidence="4 8" id="KW-0479">Metal-binding</keyword>
<reference evidence="9 10" key="1">
    <citation type="submission" date="2016-12" db="EMBL/GenBank/DDBJ databases">
        <title>The genomes of Aspergillus section Nigri reveals drivers in fungal speciation.</title>
        <authorList>
            <consortium name="DOE Joint Genome Institute"/>
            <person name="Vesth T.C."/>
            <person name="Nybo J."/>
            <person name="Theobald S."/>
            <person name="Brandl J."/>
            <person name="Frisvad J.C."/>
            <person name="Nielsen K.F."/>
            <person name="Lyhne E.K."/>
            <person name="Kogle M.E."/>
            <person name="Kuo A."/>
            <person name="Riley R."/>
            <person name="Clum A."/>
            <person name="Nolan M."/>
            <person name="Lipzen A."/>
            <person name="Salamov A."/>
            <person name="Henrissat B."/>
            <person name="Wiebenga A."/>
            <person name="De Vries R.P."/>
            <person name="Grigoriev I.V."/>
            <person name="Mortensen U.H."/>
            <person name="Andersen M.R."/>
            <person name="Baker S.E."/>
        </authorList>
    </citation>
    <scope>NUCLEOTIDE SEQUENCE [LARGE SCALE GENOMIC DNA]</scope>
    <source>
        <strain evidence="9 10">CBS 115572</strain>
    </source>
</reference>
<proteinExistence type="inferred from homology"/>
<dbReference type="GO" id="GO:0016705">
    <property type="term" value="F:oxidoreductase activity, acting on paired donors, with incorporation or reduction of molecular oxygen"/>
    <property type="evidence" value="ECO:0007669"/>
    <property type="project" value="InterPro"/>
</dbReference>
<dbReference type="EMBL" id="MSFK01000041">
    <property type="protein sequence ID" value="PWY69648.1"/>
    <property type="molecule type" value="Genomic_DNA"/>
</dbReference>
<dbReference type="GO" id="GO:0005506">
    <property type="term" value="F:iron ion binding"/>
    <property type="evidence" value="ECO:0007669"/>
    <property type="project" value="InterPro"/>
</dbReference>